<dbReference type="GO" id="GO:0016020">
    <property type="term" value="C:membrane"/>
    <property type="evidence" value="ECO:0007669"/>
    <property type="project" value="UniProtKB-SubCell"/>
</dbReference>
<feature type="compositionally biased region" description="Basic and acidic residues" evidence="7">
    <location>
        <begin position="1"/>
        <end position="51"/>
    </location>
</feature>
<reference evidence="9" key="1">
    <citation type="submission" date="2020-02" db="EMBL/GenBank/DDBJ databases">
        <authorList>
            <person name="Meier V. D."/>
        </authorList>
    </citation>
    <scope>NUCLEOTIDE SEQUENCE</scope>
    <source>
        <strain evidence="9">AVDCRST_MAG78</strain>
    </source>
</reference>
<feature type="region of interest" description="Disordered" evidence="7">
    <location>
        <begin position="1"/>
        <end position="64"/>
    </location>
</feature>
<keyword evidence="4 8" id="KW-1133">Transmembrane helix</keyword>
<dbReference type="Pfam" id="PF00230">
    <property type="entry name" value="MIP"/>
    <property type="match status" value="1"/>
</dbReference>
<dbReference type="PROSITE" id="PS00221">
    <property type="entry name" value="MIP"/>
    <property type="match status" value="1"/>
</dbReference>
<protein>
    <submittedName>
        <fullName evidence="9">Aquaporin Z</fullName>
    </submittedName>
</protein>
<dbReference type="Gene3D" id="1.20.1080.10">
    <property type="entry name" value="Glycerol uptake facilitator protein"/>
    <property type="match status" value="1"/>
</dbReference>
<comment type="similarity">
    <text evidence="6">Belongs to the MIP/aquaporin (TC 1.A.8) family.</text>
</comment>
<dbReference type="CDD" id="cd00333">
    <property type="entry name" value="MIP"/>
    <property type="match status" value="1"/>
</dbReference>
<feature type="transmembrane region" description="Helical" evidence="8">
    <location>
        <begin position="138"/>
        <end position="162"/>
    </location>
</feature>
<feature type="transmembrane region" description="Helical" evidence="8">
    <location>
        <begin position="103"/>
        <end position="126"/>
    </location>
</feature>
<evidence type="ECO:0000256" key="2">
    <source>
        <dbReference type="ARBA" id="ARBA00022448"/>
    </source>
</evidence>
<dbReference type="NCBIfam" id="TIGR00861">
    <property type="entry name" value="MIP"/>
    <property type="match status" value="1"/>
</dbReference>
<feature type="transmembrane region" description="Helical" evidence="8">
    <location>
        <begin position="225"/>
        <end position="245"/>
    </location>
</feature>
<gene>
    <name evidence="9" type="ORF">AVDCRST_MAG78-1636</name>
</gene>
<organism evidence="9">
    <name type="scientific">uncultured Rubrobacteraceae bacterium</name>
    <dbReference type="NCBI Taxonomy" id="349277"/>
    <lineage>
        <taxon>Bacteria</taxon>
        <taxon>Bacillati</taxon>
        <taxon>Actinomycetota</taxon>
        <taxon>Rubrobacteria</taxon>
        <taxon>Rubrobacterales</taxon>
        <taxon>Rubrobacteraceae</taxon>
        <taxon>environmental samples</taxon>
    </lineage>
</organism>
<keyword evidence="5 8" id="KW-0472">Membrane</keyword>
<feature type="transmembrane region" description="Helical" evidence="8">
    <location>
        <begin position="298"/>
        <end position="317"/>
    </location>
</feature>
<evidence type="ECO:0000313" key="9">
    <source>
        <dbReference type="EMBL" id="CAA9430259.1"/>
    </source>
</evidence>
<dbReference type="SUPFAM" id="SSF81338">
    <property type="entry name" value="Aquaporin-like"/>
    <property type="match status" value="1"/>
</dbReference>
<dbReference type="EMBL" id="CADCVB010000109">
    <property type="protein sequence ID" value="CAA9430259.1"/>
    <property type="molecule type" value="Genomic_DNA"/>
</dbReference>
<dbReference type="PRINTS" id="PR00783">
    <property type="entry name" value="MINTRINSICP"/>
</dbReference>
<dbReference type="InterPro" id="IPR034294">
    <property type="entry name" value="Aquaporin_transptr"/>
</dbReference>
<dbReference type="PANTHER" id="PTHR45724:SF13">
    <property type="entry name" value="AQUAPORIN NIP1-1-RELATED"/>
    <property type="match status" value="1"/>
</dbReference>
<dbReference type="GO" id="GO:0015267">
    <property type="term" value="F:channel activity"/>
    <property type="evidence" value="ECO:0007669"/>
    <property type="project" value="InterPro"/>
</dbReference>
<dbReference type="InterPro" id="IPR000425">
    <property type="entry name" value="MIP"/>
</dbReference>
<keyword evidence="2 6" id="KW-0813">Transport</keyword>
<evidence type="ECO:0000256" key="5">
    <source>
        <dbReference type="ARBA" id="ARBA00023136"/>
    </source>
</evidence>
<feature type="transmembrane region" description="Helical" evidence="8">
    <location>
        <begin position="183"/>
        <end position="205"/>
    </location>
</feature>
<keyword evidence="3 6" id="KW-0812">Transmembrane</keyword>
<dbReference type="AlphaFoldDB" id="A0A6J4Q4P8"/>
<evidence type="ECO:0000256" key="7">
    <source>
        <dbReference type="SAM" id="MobiDB-lite"/>
    </source>
</evidence>
<accession>A0A6J4Q4P8</accession>
<dbReference type="PANTHER" id="PTHR45724">
    <property type="entry name" value="AQUAPORIN NIP2-1"/>
    <property type="match status" value="1"/>
</dbReference>
<dbReference type="InterPro" id="IPR023271">
    <property type="entry name" value="Aquaporin-like"/>
</dbReference>
<sequence length="328" mass="34164">MDYERSRREEEARREAEERRRLNPRINDETTRRREDPSFDDERYGTREGRSGRRSQTGGGLSRAAGRVAGRVLGRGSGQGSSRGQSQGLYGSQIDSSNIIGSAVAELVGTFILIFTGCAVAVAALLQVSTAGPLFYDSLAVALAFGLALTIVVAAIGHVSGAHVNPAVTLGLAATNKFPWQYVPIYVGAQLAGAILGAIAVWITYGEAGREIASVAATFPVDGVGDIRAFLVEVLVTFILVFVVISVATDDRAPAGVAPLAVGFALACGVLIAGPVTGGSLNPARTLGPMIVAGRFDAVWVYILAPIVGAVLAALVYDRFASQSDATG</sequence>
<evidence type="ECO:0000256" key="6">
    <source>
        <dbReference type="RuleBase" id="RU000477"/>
    </source>
</evidence>
<feature type="transmembrane region" description="Helical" evidence="8">
    <location>
        <begin position="257"/>
        <end position="278"/>
    </location>
</feature>
<name>A0A6J4Q4P8_9ACTN</name>
<evidence type="ECO:0000256" key="8">
    <source>
        <dbReference type="SAM" id="Phobius"/>
    </source>
</evidence>
<evidence type="ECO:0000256" key="4">
    <source>
        <dbReference type="ARBA" id="ARBA00022989"/>
    </source>
</evidence>
<comment type="subcellular location">
    <subcellularLocation>
        <location evidence="1">Membrane</location>
        <topology evidence="1">Multi-pass membrane protein</topology>
    </subcellularLocation>
</comment>
<evidence type="ECO:0000256" key="3">
    <source>
        <dbReference type="ARBA" id="ARBA00022692"/>
    </source>
</evidence>
<dbReference type="InterPro" id="IPR022357">
    <property type="entry name" value="MIP_CS"/>
</dbReference>
<proteinExistence type="inferred from homology"/>
<evidence type="ECO:0000256" key="1">
    <source>
        <dbReference type="ARBA" id="ARBA00004141"/>
    </source>
</evidence>